<dbReference type="EMBL" id="CP071090">
    <property type="protein sequence ID" value="QSQ25171.1"/>
    <property type="molecule type" value="Genomic_DNA"/>
</dbReference>
<evidence type="ECO:0000313" key="2">
    <source>
        <dbReference type="EMBL" id="QSQ25171.1"/>
    </source>
</evidence>
<evidence type="ECO:0000313" key="3">
    <source>
        <dbReference type="Proteomes" id="UP000662747"/>
    </source>
</evidence>
<organism evidence="2 3">
    <name type="scientific">Pyxidicoccus parkwayensis</name>
    <dbReference type="NCBI Taxonomy" id="2813578"/>
    <lineage>
        <taxon>Bacteria</taxon>
        <taxon>Pseudomonadati</taxon>
        <taxon>Myxococcota</taxon>
        <taxon>Myxococcia</taxon>
        <taxon>Myxococcales</taxon>
        <taxon>Cystobacterineae</taxon>
        <taxon>Myxococcaceae</taxon>
        <taxon>Pyxidicoccus</taxon>
    </lineage>
</organism>
<dbReference type="Gene3D" id="1.25.40.10">
    <property type="entry name" value="Tetratricopeptide repeat domain"/>
    <property type="match status" value="1"/>
</dbReference>
<dbReference type="InterPro" id="IPR011990">
    <property type="entry name" value="TPR-like_helical_dom_sf"/>
</dbReference>
<dbReference type="Proteomes" id="UP000662747">
    <property type="component" value="Chromosome"/>
</dbReference>
<protein>
    <submittedName>
        <fullName evidence="2">DUF4071 domain-containing protein</fullName>
    </submittedName>
</protein>
<dbReference type="RefSeq" id="WP_206726728.1">
    <property type="nucleotide sequence ID" value="NZ_CP071090.1"/>
</dbReference>
<keyword evidence="3" id="KW-1185">Reference proteome</keyword>
<dbReference type="InterPro" id="IPR025136">
    <property type="entry name" value="MAP3K_TRAF-bd"/>
</dbReference>
<feature type="domain" description="MAP3K TRAFs-binding" evidence="1">
    <location>
        <begin position="81"/>
        <end position="430"/>
    </location>
</feature>
<reference evidence="2 3" key="1">
    <citation type="submission" date="2021-02" db="EMBL/GenBank/DDBJ databases">
        <title>De Novo genome assembly of isolated myxobacteria.</title>
        <authorList>
            <person name="Stevens D.C."/>
        </authorList>
    </citation>
    <scope>NUCLEOTIDE SEQUENCE [LARGE SCALE GENOMIC DNA]</scope>
    <source>
        <strain evidence="3">SCPEA02</strain>
    </source>
</reference>
<name>A0ABX7P401_9BACT</name>
<evidence type="ECO:0000259" key="1">
    <source>
        <dbReference type="Pfam" id="PF13281"/>
    </source>
</evidence>
<proteinExistence type="predicted"/>
<accession>A0ABX7P401</accession>
<dbReference type="Pfam" id="PF13281">
    <property type="entry name" value="MAP3K_TRAF_bd"/>
    <property type="match status" value="1"/>
</dbReference>
<gene>
    <name evidence="2" type="ORF">JY651_09670</name>
</gene>
<sequence>MNNSLCFVLMPFGKKPDGAGRIINFDEVYKQIIAPAIADAGLEPIRADEEQAGGIIHKAMFERLILCAYAVADLTTANANVFYELGVRHAVRPWRTVAMFTEGMRLPFDVNYLRSIPYALDDAGIPRDADANRKKLADSLKAARNEANHPSIDSPVFQLLDYLSPVKVANDKTDLFRQQAKYSADARRAFAAARKQKSTTAVNDVLKGLKPLGELEAGVLVDAMISYRALEAWPEMVAFIDQLPTEIRETVMVQEQRGLALNRAGRGDEAEETLVSLISKRGASSETLGILGRVYKDRWEVARDAGNEDEARALLDKAIETYLKGFDADIRDAYPGVNAVTLMELHDPPDVRRGELLHVVRYAVTRKMAARTPDYWDFATLLELEVVARDQAAATDALGKALAAVGEAWWLRSTLRNLGLIRKARARRGETLPWADDAERKLRKKAGLDETLG</sequence>